<dbReference type="EnsemblMetazoa" id="CPIJ002039-RA">
    <property type="protein sequence ID" value="CPIJ002039-PA"/>
    <property type="gene ID" value="CPIJ002039"/>
</dbReference>
<dbReference type="VEuPathDB" id="VectorBase:CQUJHB005464"/>
<organism>
    <name type="scientific">Culex quinquefasciatus</name>
    <name type="common">Southern house mosquito</name>
    <name type="synonym">Culex pungens</name>
    <dbReference type="NCBI Taxonomy" id="7176"/>
    <lineage>
        <taxon>Eukaryota</taxon>
        <taxon>Metazoa</taxon>
        <taxon>Ecdysozoa</taxon>
        <taxon>Arthropoda</taxon>
        <taxon>Hexapoda</taxon>
        <taxon>Insecta</taxon>
        <taxon>Pterygota</taxon>
        <taxon>Neoptera</taxon>
        <taxon>Endopterygota</taxon>
        <taxon>Diptera</taxon>
        <taxon>Nematocera</taxon>
        <taxon>Culicoidea</taxon>
        <taxon>Culicidae</taxon>
        <taxon>Culicinae</taxon>
        <taxon>Culicini</taxon>
        <taxon>Culex</taxon>
        <taxon>Culex</taxon>
    </lineage>
</organism>
<dbReference type="Proteomes" id="UP000002320">
    <property type="component" value="Unassembled WGS sequence"/>
</dbReference>
<dbReference type="AlphaFoldDB" id="B0W4D6"/>
<gene>
    <name evidence="2" type="primary">6033078</name>
    <name evidence="1" type="ORF">CpipJ_CPIJ002039</name>
</gene>
<dbReference type="InParanoid" id="B0W4D6"/>
<proteinExistence type="predicted"/>
<reference evidence="2" key="2">
    <citation type="submission" date="2021-02" db="UniProtKB">
        <authorList>
            <consortium name="EnsemblMetazoa"/>
        </authorList>
    </citation>
    <scope>IDENTIFICATION</scope>
    <source>
        <strain evidence="2">JHB</strain>
    </source>
</reference>
<dbReference type="OrthoDB" id="6579237at2759"/>
<name>B0W4D6_CULQU</name>
<evidence type="ECO:0000313" key="2">
    <source>
        <dbReference type="EnsemblMetazoa" id="CPIJ002039-PA"/>
    </source>
</evidence>
<reference evidence="1" key="1">
    <citation type="submission" date="2007-03" db="EMBL/GenBank/DDBJ databases">
        <title>Annotation of Culex pipiens quinquefasciatus.</title>
        <authorList>
            <consortium name="The Broad Institute Genome Sequencing Platform"/>
            <person name="Atkinson P.W."/>
            <person name="Hemingway J."/>
            <person name="Christensen B.M."/>
            <person name="Higgs S."/>
            <person name="Kodira C."/>
            <person name="Hannick L."/>
            <person name="Megy K."/>
            <person name="O'Leary S."/>
            <person name="Pearson M."/>
            <person name="Haas B.J."/>
            <person name="Mauceli E."/>
            <person name="Wortman J.R."/>
            <person name="Lee N.H."/>
            <person name="Guigo R."/>
            <person name="Stanke M."/>
            <person name="Alvarado L."/>
            <person name="Amedeo P."/>
            <person name="Antoine C.H."/>
            <person name="Arensburger P."/>
            <person name="Bidwell S.L."/>
            <person name="Crawford M."/>
            <person name="Camaro F."/>
            <person name="Devon K."/>
            <person name="Engels R."/>
            <person name="Hammond M."/>
            <person name="Howarth C."/>
            <person name="Koehrsen M."/>
            <person name="Lawson D."/>
            <person name="Montgomery P."/>
            <person name="Nene V."/>
            <person name="Nusbaum C."/>
            <person name="Puiu D."/>
            <person name="Romero-Severson J."/>
            <person name="Severson D.W."/>
            <person name="Shumway M."/>
            <person name="Sisk P."/>
            <person name="Stolte C."/>
            <person name="Zeng Q."/>
            <person name="Eisenstadt E."/>
            <person name="Fraser-Liggett C."/>
            <person name="Strausberg R."/>
            <person name="Galagan J."/>
            <person name="Birren B."/>
            <person name="Collins F.H."/>
        </authorList>
    </citation>
    <scope>NUCLEOTIDE SEQUENCE [LARGE SCALE GENOMIC DNA]</scope>
    <source>
        <strain evidence="1">JHB</strain>
    </source>
</reference>
<dbReference type="HOGENOM" id="CLU_3052388_0_0_1"/>
<dbReference type="KEGG" id="cqu:CpipJ_CPIJ002039"/>
<dbReference type="EMBL" id="DS231836">
    <property type="protein sequence ID" value="EDS33221.1"/>
    <property type="molecule type" value="Genomic_DNA"/>
</dbReference>
<keyword evidence="3" id="KW-1185">Reference proteome</keyword>
<accession>B0W4D6</accession>
<evidence type="ECO:0000313" key="3">
    <source>
        <dbReference type="Proteomes" id="UP000002320"/>
    </source>
</evidence>
<sequence>MNISKWLPKQHYEVIKLFDQTRALEREFRVLGKKFATDINLDLPDYYGRVRIRK</sequence>
<protein>
    <submittedName>
        <fullName evidence="1 2">Uncharacterized protein</fullName>
    </submittedName>
</protein>
<evidence type="ECO:0000313" key="1">
    <source>
        <dbReference type="EMBL" id="EDS33221.1"/>
    </source>
</evidence>
<dbReference type="VEuPathDB" id="VectorBase:CPIJ002039"/>